<feature type="compositionally biased region" description="Gly residues" evidence="1">
    <location>
        <begin position="184"/>
        <end position="194"/>
    </location>
</feature>
<feature type="compositionally biased region" description="Acidic residues" evidence="1">
    <location>
        <begin position="69"/>
        <end position="85"/>
    </location>
</feature>
<dbReference type="Proteomes" id="UP000696485">
    <property type="component" value="Unassembled WGS sequence"/>
</dbReference>
<gene>
    <name evidence="2" type="ORF">BG006_002793</name>
</gene>
<protein>
    <submittedName>
        <fullName evidence="2">Uncharacterized protein</fullName>
    </submittedName>
</protein>
<name>A0A9P5STN1_9FUNG</name>
<sequence length="773" mass="83223">MSSPSLSHANYPPPPPIPETEHVIKPKRSVSFKDHPNDIKAQTQQTTAGLGRRPGKRAGYVRRGPVNSDSEDNDQDDGEPEEEEGDVMRSIVPRRFDDIDSDDEHKARVADIIYQTRITKIAGPGQNYVRKTPVNSDTESDEESLDPKTTKDLQSSAQAPSQQLQIPGSPASQTSSSSSKSGGRSFGIGRGSGPGQNYSRKAPVNSDTESDEEQMDKPSSSSGTAKQNDSTPITKPSPNNMLPIISAGRPLSLMTFSATSSPIQSRVATPPTSFHTPSQQHQQPYHQLPASAAVSAAVSAAMGQFQDPSYSTYLPPMPMHPPSALGSMPGSPAGLSLLGANSPSANLANPMAIYQQQQAEMMLIMQQQQIQIATMQQQQQAYQLLLLQQQQQQVQTANRSNEDDSDDDVPLGVHQQQLPQLPQLPQLGSMMDVVQAAGSPINSSATSSPFQQPTAAFTAPPTVHLSPHLQHSTLAPPVHPYSPLQHSPLLHSRQASGSSIHLNPYASSPLAGKPLLPSSHNVFQHSPNSSNSQPRLQDFIDEEKILQEQQQPSAYPASGGLLTSSFPAGYRHSIGSVSVAQLNLNLDHGSSNSLNSLGSNGSGGGGGGVYGHSPNHSQTHIQVPGTNKPSRNSMMGPYPPSSSPLLGPYGMSSAPANVPLIQAHTLIHVEAKPPPPQTGLVGAISAMERDKKLAKAQGSNQQLQQQQMYLQQQQQMQMQDKERWLQEQRRLVMEGGQQQFQQPLYGVPQGQSQGQRWNSDDDDEDDNRPLGPH</sequence>
<dbReference type="AlphaFoldDB" id="A0A9P5STN1"/>
<feature type="region of interest" description="Disordered" evidence="1">
    <location>
        <begin position="1"/>
        <end position="245"/>
    </location>
</feature>
<feature type="compositionally biased region" description="Polar residues" evidence="1">
    <location>
        <begin position="614"/>
        <end position="632"/>
    </location>
</feature>
<feature type="compositionally biased region" description="Low complexity" evidence="1">
    <location>
        <begin position="153"/>
        <end position="183"/>
    </location>
</feature>
<feature type="compositionally biased region" description="Polar residues" evidence="1">
    <location>
        <begin position="518"/>
        <end position="534"/>
    </location>
</feature>
<feature type="region of interest" description="Disordered" evidence="1">
    <location>
        <begin position="440"/>
        <end position="534"/>
    </location>
</feature>
<accession>A0A9P5STN1</accession>
<feature type="region of interest" description="Disordered" evidence="1">
    <location>
        <begin position="595"/>
        <end position="641"/>
    </location>
</feature>
<feature type="compositionally biased region" description="Polar residues" evidence="1">
    <location>
        <begin position="217"/>
        <end position="240"/>
    </location>
</feature>
<feature type="compositionally biased region" description="Basic and acidic residues" evidence="1">
    <location>
        <begin position="94"/>
        <end position="109"/>
    </location>
</feature>
<comment type="caution">
    <text evidence="2">The sequence shown here is derived from an EMBL/GenBank/DDBJ whole genome shotgun (WGS) entry which is preliminary data.</text>
</comment>
<dbReference type="EMBL" id="JAAAUY010000017">
    <property type="protein sequence ID" value="KAF9337759.1"/>
    <property type="molecule type" value="Genomic_DNA"/>
</dbReference>
<feature type="compositionally biased region" description="Polar residues" evidence="1">
    <location>
        <begin position="440"/>
        <end position="455"/>
    </location>
</feature>
<organism evidence="2 3">
    <name type="scientific">Podila minutissima</name>
    <dbReference type="NCBI Taxonomy" id="64525"/>
    <lineage>
        <taxon>Eukaryota</taxon>
        <taxon>Fungi</taxon>
        <taxon>Fungi incertae sedis</taxon>
        <taxon>Mucoromycota</taxon>
        <taxon>Mortierellomycotina</taxon>
        <taxon>Mortierellomycetes</taxon>
        <taxon>Mortierellales</taxon>
        <taxon>Mortierellaceae</taxon>
        <taxon>Podila</taxon>
    </lineage>
</organism>
<reference evidence="2" key="1">
    <citation type="journal article" date="2020" name="Fungal Divers.">
        <title>Resolving the Mortierellaceae phylogeny through synthesis of multi-gene phylogenetics and phylogenomics.</title>
        <authorList>
            <person name="Vandepol N."/>
            <person name="Liber J."/>
            <person name="Desiro A."/>
            <person name="Na H."/>
            <person name="Kennedy M."/>
            <person name="Barry K."/>
            <person name="Grigoriev I.V."/>
            <person name="Miller A.N."/>
            <person name="O'Donnell K."/>
            <person name="Stajich J.E."/>
            <person name="Bonito G."/>
        </authorList>
    </citation>
    <scope>NUCLEOTIDE SEQUENCE</scope>
    <source>
        <strain evidence="2">NVP1</strain>
    </source>
</reference>
<proteinExistence type="predicted"/>
<keyword evidence="3" id="KW-1185">Reference proteome</keyword>
<feature type="region of interest" description="Disordered" evidence="1">
    <location>
        <begin position="735"/>
        <end position="773"/>
    </location>
</feature>
<evidence type="ECO:0000313" key="2">
    <source>
        <dbReference type="EMBL" id="KAF9337759.1"/>
    </source>
</evidence>
<evidence type="ECO:0000256" key="1">
    <source>
        <dbReference type="SAM" id="MobiDB-lite"/>
    </source>
</evidence>
<feature type="compositionally biased region" description="Gly residues" evidence="1">
    <location>
        <begin position="600"/>
        <end position="610"/>
    </location>
</feature>
<evidence type="ECO:0000313" key="3">
    <source>
        <dbReference type="Proteomes" id="UP000696485"/>
    </source>
</evidence>